<dbReference type="Proteomes" id="UP000014227">
    <property type="component" value="Chromosome I"/>
</dbReference>
<keyword evidence="12" id="KW-0670">Pyruvate</keyword>
<evidence type="ECO:0000256" key="12">
    <source>
        <dbReference type="HAMAP-Rule" id="MF_00111"/>
    </source>
</evidence>
<organism evidence="14 15">
    <name type="scientific">Chthonomonas calidirosea (strain DSM 23976 / ICMP 18418 / T49)</name>
    <dbReference type="NCBI Taxonomy" id="1303518"/>
    <lineage>
        <taxon>Bacteria</taxon>
        <taxon>Bacillati</taxon>
        <taxon>Armatimonadota</taxon>
        <taxon>Chthonomonadia</taxon>
        <taxon>Chthonomonadales</taxon>
        <taxon>Chthonomonadaceae</taxon>
        <taxon>Chthonomonas</taxon>
    </lineage>
</organism>
<dbReference type="InParanoid" id="S0EW90"/>
<comment type="catalytic activity">
    <reaction evidence="11 12">
        <text>phosphoenolpyruvate + UDP-N-acetyl-alpha-D-glucosamine = UDP-N-acetyl-3-O-(1-carboxyvinyl)-alpha-D-glucosamine + phosphate</text>
        <dbReference type="Rhea" id="RHEA:18681"/>
        <dbReference type="ChEBI" id="CHEBI:43474"/>
        <dbReference type="ChEBI" id="CHEBI:57705"/>
        <dbReference type="ChEBI" id="CHEBI:58702"/>
        <dbReference type="ChEBI" id="CHEBI:68483"/>
        <dbReference type="EC" id="2.5.1.7"/>
    </reaction>
</comment>
<feature type="active site" description="Proton donor" evidence="12">
    <location>
        <position position="117"/>
    </location>
</feature>
<comment type="function">
    <text evidence="12">Cell wall formation. Adds enolpyruvyl to UDP-N-acetylglucosamine.</text>
</comment>
<dbReference type="InterPro" id="IPR005750">
    <property type="entry name" value="UDP_GlcNAc_COvinyl_MurA"/>
</dbReference>
<dbReference type="eggNOG" id="COG0766">
    <property type="taxonomic scope" value="Bacteria"/>
</dbReference>
<dbReference type="HAMAP" id="MF_00111">
    <property type="entry name" value="MurA"/>
    <property type="match status" value="1"/>
</dbReference>
<comment type="subcellular location">
    <subcellularLocation>
        <location evidence="1 12">Cytoplasm</location>
    </subcellularLocation>
</comment>
<feature type="binding site" evidence="12">
    <location>
        <position position="327"/>
    </location>
    <ligand>
        <name>UDP-N-acetyl-alpha-D-glucosamine</name>
        <dbReference type="ChEBI" id="CHEBI:57705"/>
    </ligand>
</feature>
<reference evidence="15" key="1">
    <citation type="submission" date="2013-03" db="EMBL/GenBank/DDBJ databases">
        <title>Genome sequence of Chthonomonas calidirosea, the first sequenced genome from the Armatimonadetes phylum (formally candidate division OP10).</title>
        <authorList>
            <person name="Lee K.C.Y."/>
            <person name="Morgan X.C."/>
            <person name="Dunfield P.F."/>
            <person name="Tamas I."/>
            <person name="Houghton K.M."/>
            <person name="Vyssotski M."/>
            <person name="Ryan J.L.J."/>
            <person name="Lagutin K."/>
            <person name="McDonald I.R."/>
            <person name="Stott M.B."/>
        </authorList>
    </citation>
    <scope>NUCLEOTIDE SEQUENCE [LARGE SCALE GENOMIC DNA]</scope>
    <source>
        <strain evidence="15">DSM 23976 / ICMP 18418 / T49</strain>
    </source>
</reference>
<evidence type="ECO:0000256" key="7">
    <source>
        <dbReference type="ARBA" id="ARBA00022984"/>
    </source>
</evidence>
<evidence type="ECO:0000256" key="8">
    <source>
        <dbReference type="ARBA" id="ARBA00023306"/>
    </source>
</evidence>
<dbReference type="FunCoup" id="S0EW90">
    <property type="interactions" value="351"/>
</dbReference>
<dbReference type="UniPathway" id="UPA00219"/>
<comment type="caution">
    <text evidence="12">Lacks conserved residue(s) required for the propagation of feature annotation.</text>
</comment>
<feature type="domain" description="Enolpyruvate transferase" evidence="13">
    <location>
        <begin position="7"/>
        <end position="406"/>
    </location>
</feature>
<feature type="modified residue" description="2-(S-cysteinyl)pyruvic acid O-phosphothioketal" evidence="12">
    <location>
        <position position="117"/>
    </location>
</feature>
<evidence type="ECO:0000313" key="15">
    <source>
        <dbReference type="Proteomes" id="UP000014227"/>
    </source>
</evidence>
<feature type="binding site" evidence="12">
    <location>
        <position position="305"/>
    </location>
    <ligand>
        <name>UDP-N-acetyl-alpha-D-glucosamine</name>
        <dbReference type="ChEBI" id="CHEBI:57705"/>
    </ligand>
</feature>
<dbReference type="PANTHER" id="PTHR43783">
    <property type="entry name" value="UDP-N-ACETYLGLUCOSAMINE 1-CARBOXYVINYLTRANSFERASE"/>
    <property type="match status" value="1"/>
</dbReference>
<dbReference type="Gene3D" id="3.65.10.10">
    <property type="entry name" value="Enolpyruvate transferase domain"/>
    <property type="match status" value="2"/>
</dbReference>
<dbReference type="GO" id="GO:0008360">
    <property type="term" value="P:regulation of cell shape"/>
    <property type="evidence" value="ECO:0007669"/>
    <property type="project" value="UniProtKB-KW"/>
</dbReference>
<protein>
    <recommendedName>
        <fullName evidence="12">UDP-N-acetylglucosamine 1-carboxyvinyltransferase</fullName>
        <ecNumber evidence="12">2.5.1.7</ecNumber>
    </recommendedName>
    <alternativeName>
        <fullName evidence="12">Enoylpyruvate transferase</fullName>
    </alternativeName>
    <alternativeName>
        <fullName evidence="12">UDP-N-acetylglucosamine enolpyruvyl transferase</fullName>
        <shortName evidence="12">EPT</shortName>
    </alternativeName>
</protein>
<keyword evidence="8 12" id="KW-0131">Cell cycle</keyword>
<dbReference type="GO" id="GO:0005737">
    <property type="term" value="C:cytoplasm"/>
    <property type="evidence" value="ECO:0007669"/>
    <property type="project" value="UniProtKB-SubCell"/>
</dbReference>
<keyword evidence="4 12" id="KW-0132">Cell division</keyword>
<keyword evidence="9 12" id="KW-0961">Cell wall biogenesis/degradation</keyword>
<dbReference type="EC" id="2.5.1.7" evidence="12"/>
<dbReference type="PANTHER" id="PTHR43783:SF1">
    <property type="entry name" value="UDP-N-ACETYLGLUCOSAMINE 1-CARBOXYVINYLTRANSFERASE"/>
    <property type="match status" value="1"/>
</dbReference>
<comment type="similarity">
    <text evidence="10 12">Belongs to the EPSP synthase family. MurA subfamily.</text>
</comment>
<evidence type="ECO:0000256" key="1">
    <source>
        <dbReference type="ARBA" id="ARBA00004496"/>
    </source>
</evidence>
<evidence type="ECO:0000256" key="4">
    <source>
        <dbReference type="ARBA" id="ARBA00022618"/>
    </source>
</evidence>
<dbReference type="InterPro" id="IPR001986">
    <property type="entry name" value="Enolpyruvate_Tfrase_dom"/>
</dbReference>
<dbReference type="SUPFAM" id="SSF55205">
    <property type="entry name" value="EPT/RTPC-like"/>
    <property type="match status" value="1"/>
</dbReference>
<dbReference type="CDD" id="cd01555">
    <property type="entry name" value="UdpNAET"/>
    <property type="match status" value="1"/>
</dbReference>
<keyword evidence="6 12" id="KW-0133">Cell shape</keyword>
<dbReference type="PATRIC" id="fig|1303518.3.peg.2429"/>
<keyword evidence="15" id="KW-1185">Reference proteome</keyword>
<evidence type="ECO:0000256" key="10">
    <source>
        <dbReference type="ARBA" id="ARBA00038367"/>
    </source>
</evidence>
<dbReference type="RefSeq" id="WP_016483662.1">
    <property type="nucleotide sequence ID" value="NC_021487.1"/>
</dbReference>
<dbReference type="NCBIfam" id="TIGR01072">
    <property type="entry name" value="murA"/>
    <property type="match status" value="1"/>
</dbReference>
<dbReference type="GO" id="GO:0051301">
    <property type="term" value="P:cell division"/>
    <property type="evidence" value="ECO:0007669"/>
    <property type="project" value="UniProtKB-KW"/>
</dbReference>
<dbReference type="GO" id="GO:0008760">
    <property type="term" value="F:UDP-N-acetylglucosamine 1-carboxyvinyltransferase activity"/>
    <property type="evidence" value="ECO:0007669"/>
    <property type="project" value="UniProtKB-UniRule"/>
</dbReference>
<gene>
    <name evidence="12" type="primary">murA</name>
    <name evidence="14" type="ORF">CCALI_02339</name>
</gene>
<dbReference type="HOGENOM" id="CLU_027387_0_0_0"/>
<proteinExistence type="inferred from homology"/>
<evidence type="ECO:0000256" key="6">
    <source>
        <dbReference type="ARBA" id="ARBA00022960"/>
    </source>
</evidence>
<evidence type="ECO:0000259" key="13">
    <source>
        <dbReference type="Pfam" id="PF00275"/>
    </source>
</evidence>
<keyword evidence="3 12" id="KW-0963">Cytoplasm</keyword>
<dbReference type="GO" id="GO:0071555">
    <property type="term" value="P:cell wall organization"/>
    <property type="evidence" value="ECO:0007669"/>
    <property type="project" value="UniProtKB-KW"/>
</dbReference>
<dbReference type="OrthoDB" id="9803760at2"/>
<dbReference type="NCBIfam" id="NF006873">
    <property type="entry name" value="PRK09369.1"/>
    <property type="match status" value="1"/>
</dbReference>
<dbReference type="AlphaFoldDB" id="S0EW90"/>
<name>S0EW90_CHTCT</name>
<accession>S0EW90</accession>
<dbReference type="KEGG" id="ccz:CCALI_02339"/>
<dbReference type="InterPro" id="IPR036968">
    <property type="entry name" value="Enolpyruvate_Tfrase_sf"/>
</dbReference>
<dbReference type="InterPro" id="IPR050068">
    <property type="entry name" value="MurA_subfamily"/>
</dbReference>
<dbReference type="EMBL" id="HF951689">
    <property type="protein sequence ID" value="CCW36143.1"/>
    <property type="molecule type" value="Genomic_DNA"/>
</dbReference>
<evidence type="ECO:0000256" key="5">
    <source>
        <dbReference type="ARBA" id="ARBA00022679"/>
    </source>
</evidence>
<evidence type="ECO:0000256" key="11">
    <source>
        <dbReference type="ARBA" id="ARBA00047527"/>
    </source>
</evidence>
<dbReference type="Pfam" id="PF00275">
    <property type="entry name" value="EPSP_synthase"/>
    <property type="match status" value="1"/>
</dbReference>
<feature type="binding site" evidence="12">
    <location>
        <begin position="22"/>
        <end position="23"/>
    </location>
    <ligand>
        <name>phosphoenolpyruvate</name>
        <dbReference type="ChEBI" id="CHEBI:58702"/>
    </ligand>
</feature>
<evidence type="ECO:0000256" key="9">
    <source>
        <dbReference type="ARBA" id="ARBA00023316"/>
    </source>
</evidence>
<dbReference type="InterPro" id="IPR013792">
    <property type="entry name" value="RNA3'P_cycl/enolpyr_Trfase_a/b"/>
</dbReference>
<evidence type="ECO:0000256" key="2">
    <source>
        <dbReference type="ARBA" id="ARBA00004752"/>
    </source>
</evidence>
<keyword evidence="5 12" id="KW-0808">Transferase</keyword>
<feature type="binding site" evidence="12">
    <location>
        <position position="93"/>
    </location>
    <ligand>
        <name>UDP-N-acetyl-alpha-D-glucosamine</name>
        <dbReference type="ChEBI" id="CHEBI:57705"/>
    </ligand>
</feature>
<evidence type="ECO:0000313" key="14">
    <source>
        <dbReference type="EMBL" id="CCW36143.1"/>
    </source>
</evidence>
<evidence type="ECO:0000256" key="3">
    <source>
        <dbReference type="ARBA" id="ARBA00022490"/>
    </source>
</evidence>
<sequence length="427" mass="45742">MEKLVIRGGSPLSGEVYIGGSKNDALAIIPAALLVPGKTRLRNVPRITDVDKMLEILRHLGAKADFLPDNTLEIDATQLTTSQAPHELVRQMRASFNLLGVLLTRFQEAAVAMPGGCNIGARPVNFHIKGLEQLGARLTLEHGIYVGTCRRLVGTNLYLEFPSAGATQHLMMAACCAQGRTVIQNCAQEPEVVNLAEFLNACGAKISGMGTSTIVIEGVDRLYPTEFSIIPDRLQAGTYAIAAAATGGDVYIRNAVPDHCRAVLNKLMEAGAEVTPIDGGMRVRRVGKIHPTDIKTMPHPGFPTDMQQPFVALLTIADGVSVITETVYESRFRYTTELQRMGADIRVEGPTAIVTGVPQLNGAPVSCTDLRGGAALVIAGLVAQGVTVVSELEHLDRGYENLVENLRGLGADIARVPEEQARSYESV</sequence>
<dbReference type="GO" id="GO:0019277">
    <property type="term" value="P:UDP-N-acetylgalactosamine biosynthetic process"/>
    <property type="evidence" value="ECO:0007669"/>
    <property type="project" value="InterPro"/>
</dbReference>
<dbReference type="STRING" id="454171.CP488_01757"/>
<keyword evidence="7 12" id="KW-0573">Peptidoglycan synthesis</keyword>
<dbReference type="GO" id="GO:0009252">
    <property type="term" value="P:peptidoglycan biosynthetic process"/>
    <property type="evidence" value="ECO:0007669"/>
    <property type="project" value="UniProtKB-UniRule"/>
</dbReference>
<comment type="pathway">
    <text evidence="2 12">Cell wall biogenesis; peptidoglycan biosynthesis.</text>
</comment>